<name>A0A0H3F869_RAHSY</name>
<proteinExistence type="predicted"/>
<dbReference type="eggNOG" id="COG5004">
    <property type="taxonomic scope" value="Bacteria"/>
</dbReference>
<protein>
    <submittedName>
        <fullName evidence="1">Tail X family protein</fullName>
    </submittedName>
</protein>
<reference evidence="1 2" key="2">
    <citation type="journal article" date="2012" name="J. Bacteriol.">
        <title>Complete Genome Sequence of Rahnella sp. Strain Y9602, a Gammaproteobacterium Isolate from Metal- and Radionuclide-Contaminated Soil.</title>
        <authorList>
            <person name="Martinez R.J."/>
            <person name="Bruce D."/>
            <person name="Detter C."/>
            <person name="Goodwin L.A."/>
            <person name="Han J."/>
            <person name="Han C.S."/>
            <person name="Held B."/>
            <person name="Land M.L."/>
            <person name="Mikhailova N."/>
            <person name="Nolan M."/>
            <person name="Pennacchio L."/>
            <person name="Pitluck S."/>
            <person name="Tapia R."/>
            <person name="Woyke T."/>
            <person name="Sobecky P.A."/>
        </authorList>
    </citation>
    <scope>NUCLEOTIDE SEQUENCE [LARGE SCALE GENOMIC DNA]</scope>
    <source>
        <strain evidence="1 2">Y9602</strain>
    </source>
</reference>
<dbReference type="EMBL" id="CP002505">
    <property type="protein sequence ID" value="ADW73104.1"/>
    <property type="molecule type" value="Genomic_DNA"/>
</dbReference>
<dbReference type="KEGG" id="rah:Rahaq_1482"/>
<dbReference type="HOGENOM" id="CLU_175462_2_0_6"/>
<reference evidence="2" key="1">
    <citation type="submission" date="2011-01" db="EMBL/GenBank/DDBJ databases">
        <title>Complete sequence of chromosome of Rahnella sp. Y9602.</title>
        <authorList>
            <consortium name="US DOE Joint Genome Institute"/>
            <person name="Lucas S."/>
            <person name="Copeland A."/>
            <person name="Lapidus A."/>
            <person name="Cheng J.-F."/>
            <person name="Goodwin L."/>
            <person name="Pitluck S."/>
            <person name="Lu M."/>
            <person name="Detter J.C."/>
            <person name="Han C."/>
            <person name="Tapia R."/>
            <person name="Land M."/>
            <person name="Hauser L."/>
            <person name="Kyrpides N."/>
            <person name="Ivanova N."/>
            <person name="Ovchinnikova G."/>
            <person name="Pagani I."/>
            <person name="Sobecky P.A."/>
            <person name="Martinez R.J."/>
            <person name="Woyke T."/>
        </authorList>
    </citation>
    <scope>NUCLEOTIDE SEQUENCE [LARGE SCALE GENOMIC DNA]</scope>
    <source>
        <strain evidence="2">Y9602</strain>
    </source>
</reference>
<evidence type="ECO:0000313" key="2">
    <source>
        <dbReference type="Proteomes" id="UP000007257"/>
    </source>
</evidence>
<dbReference type="Pfam" id="PF05489">
    <property type="entry name" value="Phage_tail_X"/>
    <property type="match status" value="1"/>
</dbReference>
<accession>A0A0H3F869</accession>
<dbReference type="RefSeq" id="WP_013574807.1">
    <property type="nucleotide sequence ID" value="NC_015061.1"/>
</dbReference>
<dbReference type="Proteomes" id="UP000007257">
    <property type="component" value="Chromosome"/>
</dbReference>
<dbReference type="InterPro" id="IPR008861">
    <property type="entry name" value="GpX-like"/>
</dbReference>
<evidence type="ECO:0000313" key="1">
    <source>
        <dbReference type="EMBL" id="ADW73104.1"/>
    </source>
</evidence>
<gene>
    <name evidence="1" type="ordered locus">Rahaq_1482</name>
</gene>
<dbReference type="OrthoDB" id="8759063at2"/>
<sequence>MKVYAEQGDTVDSLCWRYYGRTGSVVEQVYAANVGLAAQGAILPHGYAVELPDISLAAVSETVSLWD</sequence>
<dbReference type="AlphaFoldDB" id="A0A0H3F869"/>
<organism evidence="1 2">
    <name type="scientific">Rahnella sp. (strain Y9602)</name>
    <dbReference type="NCBI Taxonomy" id="2703885"/>
    <lineage>
        <taxon>Bacteria</taxon>
        <taxon>Pseudomonadati</taxon>
        <taxon>Pseudomonadota</taxon>
        <taxon>Gammaproteobacteria</taxon>
        <taxon>Enterobacterales</taxon>
        <taxon>Yersiniaceae</taxon>
        <taxon>Rahnella</taxon>
    </lineage>
</organism>